<dbReference type="Pfam" id="PF08666">
    <property type="entry name" value="SAF"/>
    <property type="match status" value="1"/>
</dbReference>
<organism evidence="3 4">
    <name type="scientific">Sulfobacillus thermosulfidooxidans (strain DSM 9293 / VKM B-1269 / AT-1)</name>
    <dbReference type="NCBI Taxonomy" id="929705"/>
    <lineage>
        <taxon>Bacteria</taxon>
        <taxon>Bacillati</taxon>
        <taxon>Bacillota</taxon>
        <taxon>Clostridia</taxon>
        <taxon>Eubacteriales</taxon>
        <taxon>Clostridiales Family XVII. Incertae Sedis</taxon>
        <taxon>Sulfobacillus</taxon>
    </lineage>
</organism>
<reference evidence="4" key="1">
    <citation type="submission" date="2017-04" db="EMBL/GenBank/DDBJ databases">
        <authorList>
            <person name="Varghese N."/>
            <person name="Submissions S."/>
        </authorList>
    </citation>
    <scope>NUCLEOTIDE SEQUENCE [LARGE SCALE GENOMIC DNA]</scope>
    <source>
        <strain evidence="4">DSM 9293</strain>
    </source>
</reference>
<evidence type="ECO:0000259" key="2">
    <source>
        <dbReference type="SMART" id="SM00858"/>
    </source>
</evidence>
<dbReference type="EMBL" id="FWWY01000001">
    <property type="protein sequence ID" value="SMC05117.1"/>
    <property type="molecule type" value="Genomic_DNA"/>
</dbReference>
<gene>
    <name evidence="3" type="ORF">SAMN00768000_2035</name>
</gene>
<name>A0A1W1WFR0_SULTA</name>
<dbReference type="Proteomes" id="UP000192660">
    <property type="component" value="Unassembled WGS sequence"/>
</dbReference>
<dbReference type="InterPro" id="IPR013974">
    <property type="entry name" value="SAF"/>
</dbReference>
<protein>
    <submittedName>
        <fullName evidence="3">Pilus assembly protein CpaB</fullName>
    </submittedName>
</protein>
<sequence>MAIAKRMGTFFRINRWLLAGIVIIGIAAYVSARYVQIAIQQANAKTHVPTVQVLVASQTIPAYEPITSALVTVKTYPASAVPAGSYSSLQALNGAWTTEAISPGVPLVSSEVFFPKTANVLAARINPQDMAVDVPLSSTNAVDGLIMPGDNIALFITITEKNGQKVIEDFMNHVKVLAVNGSMTPPSAPMIGQSPNLIVAMTPSRIESLLFAEQNSSGFTAALESPHTKAQRPTPYGLNNLDTPVP</sequence>
<feature type="domain" description="SAF" evidence="2">
    <location>
        <begin position="51"/>
        <end position="113"/>
    </location>
</feature>
<evidence type="ECO:0000313" key="3">
    <source>
        <dbReference type="EMBL" id="SMC05117.1"/>
    </source>
</evidence>
<dbReference type="CDD" id="cd11614">
    <property type="entry name" value="SAF_CpaB_FlgA_like"/>
    <property type="match status" value="1"/>
</dbReference>
<proteinExistence type="predicted"/>
<dbReference type="InterPro" id="IPR017592">
    <property type="entry name" value="Pilus_assmbl_Flp-typ_CpaB"/>
</dbReference>
<accession>A0A1W1WFR0</accession>
<dbReference type="OrthoDB" id="2080743at2"/>
<dbReference type="RefSeq" id="WP_084661485.1">
    <property type="nucleotide sequence ID" value="NZ_FWWY01000001.1"/>
</dbReference>
<keyword evidence="4" id="KW-1185">Reference proteome</keyword>
<dbReference type="AlphaFoldDB" id="A0A1W1WFR0"/>
<dbReference type="STRING" id="28034.BFX07_14885"/>
<dbReference type="NCBIfam" id="TIGR03177">
    <property type="entry name" value="pilus_cpaB"/>
    <property type="match status" value="1"/>
</dbReference>
<dbReference type="Pfam" id="PF16976">
    <property type="entry name" value="RcpC"/>
    <property type="match status" value="1"/>
</dbReference>
<evidence type="ECO:0000256" key="1">
    <source>
        <dbReference type="SAM" id="MobiDB-lite"/>
    </source>
</evidence>
<feature type="region of interest" description="Disordered" evidence="1">
    <location>
        <begin position="223"/>
        <end position="246"/>
    </location>
</feature>
<evidence type="ECO:0000313" key="4">
    <source>
        <dbReference type="Proteomes" id="UP000192660"/>
    </source>
</evidence>
<dbReference type="InterPro" id="IPR031571">
    <property type="entry name" value="RcpC_dom"/>
</dbReference>
<dbReference type="SMART" id="SM00858">
    <property type="entry name" value="SAF"/>
    <property type="match status" value="1"/>
</dbReference>